<dbReference type="GO" id="GO:0006102">
    <property type="term" value="P:isocitrate metabolic process"/>
    <property type="evidence" value="ECO:0007669"/>
    <property type="project" value="TreeGrafter"/>
</dbReference>
<evidence type="ECO:0000313" key="21">
    <source>
        <dbReference type="Proteomes" id="UP000288227"/>
    </source>
</evidence>
<dbReference type="GO" id="GO:0000287">
    <property type="term" value="F:magnesium ion binding"/>
    <property type="evidence" value="ECO:0007669"/>
    <property type="project" value="InterPro"/>
</dbReference>
<gene>
    <name evidence="20" type="ORF">SanaruYs_31530</name>
</gene>
<comment type="function">
    <text evidence="18">Catalyzes the oxidative decarboxylation of isocitrate to 2-oxoglutarate and carbon dioxide with the concomitant reduction of NADP(+).</text>
</comment>
<dbReference type="InterPro" id="IPR014273">
    <property type="entry name" value="Isocitrate_DH_bac-typ"/>
</dbReference>
<dbReference type="EC" id="1.1.1.42" evidence="5"/>
<evidence type="ECO:0000256" key="10">
    <source>
        <dbReference type="ARBA" id="ARBA00022842"/>
    </source>
</evidence>
<evidence type="ECO:0000256" key="9">
    <source>
        <dbReference type="ARBA" id="ARBA00022723"/>
    </source>
</evidence>
<dbReference type="SUPFAM" id="SSF53659">
    <property type="entry name" value="Isocitrate/Isopropylmalate dehydrogenase-like"/>
    <property type="match status" value="1"/>
</dbReference>
<evidence type="ECO:0000256" key="2">
    <source>
        <dbReference type="ARBA" id="ARBA00001946"/>
    </source>
</evidence>
<dbReference type="Pfam" id="PF18324">
    <property type="entry name" value="Isocitrate_DH_C_bact"/>
    <property type="match status" value="1"/>
</dbReference>
<dbReference type="Gene3D" id="3.30.70.1570">
    <property type="match status" value="1"/>
</dbReference>
<dbReference type="GO" id="GO:0004450">
    <property type="term" value="F:isocitrate dehydrogenase (NADP+) activity"/>
    <property type="evidence" value="ECO:0007669"/>
    <property type="project" value="UniProtKB-EC"/>
</dbReference>
<dbReference type="FunFam" id="3.40.718.10:FF:000020">
    <property type="entry name" value="Isocitrate dehydrogenase"/>
    <property type="match status" value="1"/>
</dbReference>
<keyword evidence="7" id="KW-0329">Glyoxylate bypass</keyword>
<evidence type="ECO:0000256" key="15">
    <source>
        <dbReference type="ARBA" id="ARBA00029765"/>
    </source>
</evidence>
<evidence type="ECO:0000256" key="5">
    <source>
        <dbReference type="ARBA" id="ARBA00013013"/>
    </source>
</evidence>
<protein>
    <recommendedName>
        <fullName evidence="6">Isocitrate dehydrogenase [NADP]</fullName>
        <ecNumber evidence="5">1.1.1.42</ecNumber>
    </recommendedName>
    <alternativeName>
        <fullName evidence="15">IDP</fullName>
    </alternativeName>
    <alternativeName>
        <fullName evidence="16">NADP(+)-specific ICDH</fullName>
    </alternativeName>
    <alternativeName>
        <fullName evidence="17">Oxalosuccinate decarboxylase</fullName>
    </alternativeName>
</protein>
<proteinExistence type="inferred from homology"/>
<evidence type="ECO:0000256" key="13">
    <source>
        <dbReference type="ARBA" id="ARBA00023211"/>
    </source>
</evidence>
<dbReference type="Gene3D" id="3.40.718.10">
    <property type="entry name" value="Isopropylmalate Dehydrogenase"/>
    <property type="match status" value="1"/>
</dbReference>
<evidence type="ECO:0000256" key="3">
    <source>
        <dbReference type="ARBA" id="ARBA00007769"/>
    </source>
</evidence>
<evidence type="ECO:0000256" key="11">
    <source>
        <dbReference type="ARBA" id="ARBA00022857"/>
    </source>
</evidence>
<dbReference type="AlphaFoldDB" id="A0A401UDF9"/>
<dbReference type="GO" id="GO:0051287">
    <property type="term" value="F:NAD binding"/>
    <property type="evidence" value="ECO:0007669"/>
    <property type="project" value="InterPro"/>
</dbReference>
<reference evidence="20 21" key="1">
    <citation type="submission" date="2018-11" db="EMBL/GenBank/DDBJ databases">
        <title>Chryseotalea sanarue gen. nov., sp., nov., a member of the family Cytophagaceae, isolated from a brackish lake in Hamamatsu Japan.</title>
        <authorList>
            <person name="Maejima Y."/>
            <person name="Iino T."/>
            <person name="Muraguchi Y."/>
            <person name="Fukuda K."/>
            <person name="Ohkuma M."/>
            <person name="Moriuchi R."/>
            <person name="Dohra H."/>
            <person name="Kimbara K."/>
            <person name="Shintani M."/>
        </authorList>
    </citation>
    <scope>NUCLEOTIDE SEQUENCE [LARGE SCALE GENOMIC DNA]</scope>
    <source>
        <strain evidence="20 21">Ys</strain>
    </source>
</reference>
<dbReference type="InterPro" id="IPR040978">
    <property type="entry name" value="Isocitrate_DH_TT1725_C"/>
</dbReference>
<dbReference type="GO" id="GO:0006099">
    <property type="term" value="P:tricarboxylic acid cycle"/>
    <property type="evidence" value="ECO:0007669"/>
    <property type="project" value="UniProtKB-KW"/>
</dbReference>
<dbReference type="InterPro" id="IPR019818">
    <property type="entry name" value="IsoCit/isopropylmalate_DH_CS"/>
</dbReference>
<dbReference type="NCBIfam" id="TIGR02924">
    <property type="entry name" value="ICDH_alpha"/>
    <property type="match status" value="1"/>
</dbReference>
<keyword evidence="11" id="KW-0521">NADP</keyword>
<dbReference type="InterPro" id="IPR046997">
    <property type="entry name" value="Isocitrate_DH_TT1725_C_sf"/>
</dbReference>
<comment type="cofactor">
    <cofactor evidence="2">
        <name>Mg(2+)</name>
        <dbReference type="ChEBI" id="CHEBI:18420"/>
    </cofactor>
</comment>
<organism evidence="20 21">
    <name type="scientific">Chryseotalea sanaruensis</name>
    <dbReference type="NCBI Taxonomy" id="2482724"/>
    <lineage>
        <taxon>Bacteria</taxon>
        <taxon>Pseudomonadati</taxon>
        <taxon>Bacteroidota</taxon>
        <taxon>Cytophagia</taxon>
        <taxon>Cytophagales</taxon>
        <taxon>Chryseotaleaceae</taxon>
        <taxon>Chryseotalea</taxon>
    </lineage>
</organism>
<dbReference type="GO" id="GO:0004449">
    <property type="term" value="F:isocitrate dehydrogenase (NAD+) activity"/>
    <property type="evidence" value="ECO:0007669"/>
    <property type="project" value="TreeGrafter"/>
</dbReference>
<evidence type="ECO:0000256" key="8">
    <source>
        <dbReference type="ARBA" id="ARBA00022532"/>
    </source>
</evidence>
<comment type="caution">
    <text evidence="20">The sequence shown here is derived from an EMBL/GenBank/DDBJ whole genome shotgun (WGS) entry which is preliminary data.</text>
</comment>
<comment type="similarity">
    <text evidence="3">Belongs to the isocitrate and isopropylmalate dehydrogenases family.</text>
</comment>
<evidence type="ECO:0000256" key="17">
    <source>
        <dbReference type="ARBA" id="ARBA00031098"/>
    </source>
</evidence>
<evidence type="ECO:0000256" key="12">
    <source>
        <dbReference type="ARBA" id="ARBA00023002"/>
    </source>
</evidence>
<dbReference type="NCBIfam" id="NF006673">
    <property type="entry name" value="PRK09222.1"/>
    <property type="match status" value="1"/>
</dbReference>
<evidence type="ECO:0000256" key="16">
    <source>
        <dbReference type="ARBA" id="ARBA00029990"/>
    </source>
</evidence>
<comment type="subunit">
    <text evidence="4">Homodimer.</text>
</comment>
<sequence>MIQNKVPITVAYGDGIGPEIMQATLDIIQAAGANIEIDTIEIGEKVYNRGHSSGIEPHAWDSLRRTKVFLKAPITTPQGGGFKSLNVTVRKVIGLYANIRPCSSLHPFVETKHPKMDIIIVRENEEDLYAGIEHQQTDEVTQCLKIITKPGTEKIIRYAFEYARQYGRKKVTCFTKDNIMKITDGLFHKMFEAIGQEYPDLEKEHWIVDIGAAKLADTPEAFDVIVMPNLYGDILSDVAAQITGSVGLAGSANIGDGFAMFEAIHGSAPRRAGQNLANPSGLVLGAVQMLIHINQADVAQKVHNAWLRTLEDGIHTYDIFKEGNSKQKVGTKEFAQAIIQRLGQQPQTLKAVDYSKAVGKTIHVKASPTVPAKKELVGVDIFLHEKDRDPNKLGNALKDIKAGKMHLSMITNRGVKVYPGGMPETFCTDHWRCRFKNEELKPSTSHDVMSLYQQITDAGFEIIKTENLYTFDGEVAFSAGQGQ</sequence>
<dbReference type="OrthoDB" id="9806254at2"/>
<keyword evidence="8" id="KW-0816">Tricarboxylic acid cycle</keyword>
<comment type="catalytic activity">
    <reaction evidence="14">
        <text>D-threo-isocitrate + NADP(+) = 2-oxoglutarate + CO2 + NADPH</text>
        <dbReference type="Rhea" id="RHEA:19629"/>
        <dbReference type="ChEBI" id="CHEBI:15562"/>
        <dbReference type="ChEBI" id="CHEBI:16526"/>
        <dbReference type="ChEBI" id="CHEBI:16810"/>
        <dbReference type="ChEBI" id="CHEBI:57783"/>
        <dbReference type="ChEBI" id="CHEBI:58349"/>
        <dbReference type="EC" id="1.1.1.42"/>
    </reaction>
</comment>
<keyword evidence="13" id="KW-0464">Manganese</keyword>
<evidence type="ECO:0000256" key="18">
    <source>
        <dbReference type="ARBA" id="ARBA00046127"/>
    </source>
</evidence>
<feature type="domain" description="Isopropylmalate dehydrogenase-like" evidence="19">
    <location>
        <begin position="7"/>
        <end position="338"/>
    </location>
</feature>
<dbReference type="Pfam" id="PF00180">
    <property type="entry name" value="Iso_dh"/>
    <property type="match status" value="1"/>
</dbReference>
<evidence type="ECO:0000256" key="6">
    <source>
        <dbReference type="ARBA" id="ARBA00019562"/>
    </source>
</evidence>
<dbReference type="GO" id="GO:0006097">
    <property type="term" value="P:glyoxylate cycle"/>
    <property type="evidence" value="ECO:0007669"/>
    <property type="project" value="UniProtKB-KW"/>
</dbReference>
<comment type="cofactor">
    <cofactor evidence="1">
        <name>Mn(2+)</name>
        <dbReference type="ChEBI" id="CHEBI:29035"/>
    </cofactor>
</comment>
<dbReference type="PROSITE" id="PS00470">
    <property type="entry name" value="IDH_IMDH"/>
    <property type="match status" value="1"/>
</dbReference>
<keyword evidence="21" id="KW-1185">Reference proteome</keyword>
<evidence type="ECO:0000256" key="7">
    <source>
        <dbReference type="ARBA" id="ARBA00022435"/>
    </source>
</evidence>
<dbReference type="PANTHER" id="PTHR11835:SF43">
    <property type="entry name" value="ISOPROPYLMALATE DEHYDROGENASE-LIKE DOMAIN-CONTAINING PROTEIN"/>
    <property type="match status" value="1"/>
</dbReference>
<keyword evidence="12" id="KW-0560">Oxidoreductase</keyword>
<dbReference type="RefSeq" id="WP_127123568.1">
    <property type="nucleotide sequence ID" value="NZ_BHXQ01000006.1"/>
</dbReference>
<evidence type="ECO:0000256" key="1">
    <source>
        <dbReference type="ARBA" id="ARBA00001936"/>
    </source>
</evidence>
<keyword evidence="9" id="KW-0479">Metal-binding</keyword>
<dbReference type="SMART" id="SM01329">
    <property type="entry name" value="Iso_dh"/>
    <property type="match status" value="1"/>
</dbReference>
<dbReference type="Proteomes" id="UP000288227">
    <property type="component" value="Unassembled WGS sequence"/>
</dbReference>
<dbReference type="EMBL" id="BHXQ01000006">
    <property type="protein sequence ID" value="GCC52913.1"/>
    <property type="molecule type" value="Genomic_DNA"/>
</dbReference>
<dbReference type="PANTHER" id="PTHR11835">
    <property type="entry name" value="DECARBOXYLATING DEHYDROGENASES-ISOCITRATE, ISOPROPYLMALATE, TARTRATE"/>
    <property type="match status" value="1"/>
</dbReference>
<evidence type="ECO:0000259" key="19">
    <source>
        <dbReference type="SMART" id="SM01329"/>
    </source>
</evidence>
<evidence type="ECO:0000313" key="20">
    <source>
        <dbReference type="EMBL" id="GCC52913.1"/>
    </source>
</evidence>
<keyword evidence="10" id="KW-0460">Magnesium</keyword>
<name>A0A401UDF9_9BACT</name>
<evidence type="ECO:0000256" key="4">
    <source>
        <dbReference type="ARBA" id="ARBA00011738"/>
    </source>
</evidence>
<dbReference type="InterPro" id="IPR024084">
    <property type="entry name" value="IsoPropMal-DH-like_dom"/>
</dbReference>
<evidence type="ECO:0000256" key="14">
    <source>
        <dbReference type="ARBA" id="ARBA00023554"/>
    </source>
</evidence>
<accession>A0A401UDF9</accession>